<dbReference type="GO" id="GO:0005776">
    <property type="term" value="C:autophagosome"/>
    <property type="evidence" value="ECO:0007669"/>
    <property type="project" value="TreeGrafter"/>
</dbReference>
<dbReference type="WBParaSite" id="GPUH_0001783601-mRNA-1">
    <property type="protein sequence ID" value="GPUH_0001783601-mRNA-1"/>
    <property type="gene ID" value="GPUH_0001783601"/>
</dbReference>
<dbReference type="PANTHER" id="PTHR31855:SF2">
    <property type="entry name" value="GUANINE NUCLEOTIDE EXCHANGE FACTOR C9ORF72"/>
    <property type="match status" value="1"/>
</dbReference>
<evidence type="ECO:0000256" key="1">
    <source>
        <dbReference type="SAM" id="MobiDB-lite"/>
    </source>
</evidence>
<accession>A0A183EA20</accession>
<evidence type="ECO:0000313" key="2">
    <source>
        <dbReference type="EMBL" id="VDN30510.1"/>
    </source>
</evidence>
<gene>
    <name evidence="2" type="ORF">GPUH_LOCUS17815</name>
</gene>
<dbReference type="InterPro" id="IPR027819">
    <property type="entry name" value="C9orf72"/>
</dbReference>
<evidence type="ECO:0000313" key="4">
    <source>
        <dbReference type="WBParaSite" id="GPUH_0001783601-mRNA-1"/>
    </source>
</evidence>
<keyword evidence="3" id="KW-1185">Reference proteome</keyword>
<dbReference type="GO" id="GO:0006897">
    <property type="term" value="P:endocytosis"/>
    <property type="evidence" value="ECO:0007669"/>
    <property type="project" value="TreeGrafter"/>
</dbReference>
<dbReference type="PANTHER" id="PTHR31855">
    <property type="entry name" value="GUANINE NUCLEOTIDE EXCHANGE C9ORF72"/>
    <property type="match status" value="1"/>
</dbReference>
<reference evidence="4" key="1">
    <citation type="submission" date="2016-06" db="UniProtKB">
        <authorList>
            <consortium name="WormBaseParasite"/>
        </authorList>
    </citation>
    <scope>IDENTIFICATION</scope>
</reference>
<dbReference type="PROSITE" id="PS51835">
    <property type="entry name" value="DENN_C9ORF72"/>
    <property type="match status" value="1"/>
</dbReference>
<name>A0A183EA20_9BILA</name>
<evidence type="ECO:0000313" key="3">
    <source>
        <dbReference type="Proteomes" id="UP000271098"/>
    </source>
</evidence>
<dbReference type="AlphaFoldDB" id="A0A183EA20"/>
<protein>
    <submittedName>
        <fullName evidence="4">DUF5726 domain-containing protein</fullName>
    </submittedName>
</protein>
<dbReference type="GO" id="GO:0005768">
    <property type="term" value="C:endosome"/>
    <property type="evidence" value="ECO:0007669"/>
    <property type="project" value="TreeGrafter"/>
</dbReference>
<organism evidence="4">
    <name type="scientific">Gongylonema pulchrum</name>
    <dbReference type="NCBI Taxonomy" id="637853"/>
    <lineage>
        <taxon>Eukaryota</taxon>
        <taxon>Metazoa</taxon>
        <taxon>Ecdysozoa</taxon>
        <taxon>Nematoda</taxon>
        <taxon>Chromadorea</taxon>
        <taxon>Rhabditida</taxon>
        <taxon>Spirurina</taxon>
        <taxon>Spiruromorpha</taxon>
        <taxon>Spiruroidea</taxon>
        <taxon>Gongylonematidae</taxon>
        <taxon>Gongylonema</taxon>
    </lineage>
</organism>
<dbReference type="Pfam" id="PF15019">
    <property type="entry name" value="C9orf72-like"/>
    <property type="match status" value="1"/>
</dbReference>
<sequence>MVSSGVDSGIAGTVSVHSDMSTAASSQTKETSVGPPPEGSSAAYFDRRRVGEDCGEDQQTVIAYEGDSDDYEALCDLAGDSATVNLSDEEYVAKFVLAEQICSTPMPSNPVMHKLTLLPKRRLFVGSYLFQAKRNSCRDRAMCAISLLGNFADWEWYTDRQRIIEEMFVDIIPRVIISYLMECIEDFVCRATGEISRMLSVLGVCEVYPLLLKSTGHDIRIRQTFFGDGQLQENAFLAKAITAVLVSQAHCIIVGDEKAAVAKLLLTLWMFVAPEWRWLCIRPYQHPYSPYLRLQAIQRIELANVMYAGAESHWPLALIDIDRRLVCTTSSYSKHRFLKLHKQKHDIALILQGIRVSPRDSGTPKIELRNCHADPRVKDFLAKMDLLPFETTTRMGFIKQFWLPDSSYKQNAMSSKWSLWSARKALDLTNNSTFLVTLAVAERMLPDITEFMCQSDAF</sequence>
<dbReference type="GO" id="GO:0006914">
    <property type="term" value="P:autophagy"/>
    <property type="evidence" value="ECO:0007669"/>
    <property type="project" value="TreeGrafter"/>
</dbReference>
<proteinExistence type="predicted"/>
<dbReference type="GO" id="GO:0005085">
    <property type="term" value="F:guanyl-nucleotide exchange factor activity"/>
    <property type="evidence" value="ECO:0007669"/>
    <property type="project" value="InterPro"/>
</dbReference>
<feature type="compositionally biased region" description="Polar residues" evidence="1">
    <location>
        <begin position="18"/>
        <end position="31"/>
    </location>
</feature>
<dbReference type="Proteomes" id="UP000271098">
    <property type="component" value="Unassembled WGS sequence"/>
</dbReference>
<feature type="region of interest" description="Disordered" evidence="1">
    <location>
        <begin position="18"/>
        <end position="43"/>
    </location>
</feature>
<dbReference type="OrthoDB" id="10252077at2759"/>
<reference evidence="2 3" key="2">
    <citation type="submission" date="2018-11" db="EMBL/GenBank/DDBJ databases">
        <authorList>
            <consortium name="Pathogen Informatics"/>
        </authorList>
    </citation>
    <scope>NUCLEOTIDE SEQUENCE [LARGE SCALE GENOMIC DNA]</scope>
</reference>
<dbReference type="EMBL" id="UYRT01085731">
    <property type="protein sequence ID" value="VDN30510.1"/>
    <property type="molecule type" value="Genomic_DNA"/>
</dbReference>